<feature type="compositionally biased region" description="Acidic residues" evidence="4">
    <location>
        <begin position="178"/>
        <end position="198"/>
    </location>
</feature>
<dbReference type="GO" id="GO:0003723">
    <property type="term" value="F:RNA binding"/>
    <property type="evidence" value="ECO:0007669"/>
    <property type="project" value="InterPro"/>
</dbReference>
<feature type="region of interest" description="Disordered" evidence="4">
    <location>
        <begin position="843"/>
        <end position="885"/>
    </location>
</feature>
<feature type="compositionally biased region" description="Basic and acidic residues" evidence="4">
    <location>
        <begin position="1"/>
        <end position="28"/>
    </location>
</feature>
<dbReference type="FunFam" id="3.30.2350.20:FF:000015">
    <property type="entry name" value="Unplaced genomic scaffold supercont1.8, whole genome shotgun sequence"/>
    <property type="match status" value="1"/>
</dbReference>
<dbReference type="AlphaFoldDB" id="A0A1E3HQJ0"/>
<proteinExistence type="inferred from homology"/>
<feature type="region of interest" description="Disordered" evidence="4">
    <location>
        <begin position="237"/>
        <end position="313"/>
    </location>
</feature>
<dbReference type="Proteomes" id="UP000094065">
    <property type="component" value="Unassembled WGS sequence"/>
</dbReference>
<dbReference type="OrthoDB" id="447290at2759"/>
<organism evidence="6 7">
    <name type="scientific">Cryptococcus amylolentus CBS 6039</name>
    <dbReference type="NCBI Taxonomy" id="1295533"/>
    <lineage>
        <taxon>Eukaryota</taxon>
        <taxon>Fungi</taxon>
        <taxon>Dikarya</taxon>
        <taxon>Basidiomycota</taxon>
        <taxon>Agaricomycotina</taxon>
        <taxon>Tremellomycetes</taxon>
        <taxon>Tremellales</taxon>
        <taxon>Cryptococcaceae</taxon>
        <taxon>Cryptococcus</taxon>
    </lineage>
</organism>
<dbReference type="PROSITE" id="PS50984">
    <property type="entry name" value="TRUD"/>
    <property type="match status" value="1"/>
</dbReference>
<dbReference type="STRING" id="1295533.A0A1E3HQJ0"/>
<comment type="similarity">
    <text evidence="1">Belongs to the pseudouridine synthase TruD family.</text>
</comment>
<reference evidence="6 7" key="1">
    <citation type="submission" date="2016-06" db="EMBL/GenBank/DDBJ databases">
        <title>Evolution of pathogenesis and genome organization in the Tremellales.</title>
        <authorList>
            <person name="Cuomo C."/>
            <person name="Litvintseva A."/>
            <person name="Heitman J."/>
            <person name="Chen Y."/>
            <person name="Sun S."/>
            <person name="Springer D."/>
            <person name="Dromer F."/>
            <person name="Young S."/>
            <person name="Zeng Q."/>
            <person name="Chapman S."/>
            <person name="Gujja S."/>
            <person name="Saif S."/>
            <person name="Birren B."/>
        </authorList>
    </citation>
    <scope>NUCLEOTIDE SEQUENCE [LARGE SCALE GENOMIC DNA]</scope>
    <source>
        <strain evidence="6 7">CBS 6039</strain>
    </source>
</reference>
<keyword evidence="7" id="KW-1185">Reference proteome</keyword>
<dbReference type="Gene3D" id="3.30.2350.20">
    <property type="entry name" value="TruD, catalytic domain"/>
    <property type="match status" value="2"/>
</dbReference>
<dbReference type="InterPro" id="IPR001656">
    <property type="entry name" value="PsdUridine_synth_TruD"/>
</dbReference>
<accession>A0A1E3HQJ0</accession>
<feature type="compositionally biased region" description="Basic and acidic residues" evidence="4">
    <location>
        <begin position="848"/>
        <end position="863"/>
    </location>
</feature>
<evidence type="ECO:0000313" key="7">
    <source>
        <dbReference type="Proteomes" id="UP000094065"/>
    </source>
</evidence>
<dbReference type="InterPro" id="IPR042214">
    <property type="entry name" value="TruD_catalytic"/>
</dbReference>
<keyword evidence="3" id="KW-0413">Isomerase</keyword>
<keyword evidence="2" id="KW-0819">tRNA processing</keyword>
<feature type="compositionally biased region" description="Basic and acidic residues" evidence="4">
    <location>
        <begin position="251"/>
        <end position="266"/>
    </location>
</feature>
<evidence type="ECO:0000256" key="2">
    <source>
        <dbReference type="ARBA" id="ARBA00022694"/>
    </source>
</evidence>
<evidence type="ECO:0000259" key="5">
    <source>
        <dbReference type="PROSITE" id="PS50984"/>
    </source>
</evidence>
<dbReference type="SUPFAM" id="SSF55120">
    <property type="entry name" value="Pseudouridine synthase"/>
    <property type="match status" value="1"/>
</dbReference>
<dbReference type="InterPro" id="IPR020119">
    <property type="entry name" value="PsdUridine_synth_TruD_CS"/>
</dbReference>
<dbReference type="InterPro" id="IPR020103">
    <property type="entry name" value="PsdUridine_synth_cat_dom_sf"/>
</dbReference>
<evidence type="ECO:0000256" key="1">
    <source>
        <dbReference type="ARBA" id="ARBA00007953"/>
    </source>
</evidence>
<dbReference type="GO" id="GO:0001522">
    <property type="term" value="P:pseudouridine synthesis"/>
    <property type="evidence" value="ECO:0007669"/>
    <property type="project" value="InterPro"/>
</dbReference>
<feature type="compositionally biased region" description="Basic and acidic residues" evidence="4">
    <location>
        <begin position="285"/>
        <end position="297"/>
    </location>
</feature>
<dbReference type="EMBL" id="AWGJ01000006">
    <property type="protein sequence ID" value="ODN78582.1"/>
    <property type="molecule type" value="Genomic_DNA"/>
</dbReference>
<dbReference type="RefSeq" id="XP_018993628.1">
    <property type="nucleotide sequence ID" value="XM_019138192.1"/>
</dbReference>
<dbReference type="PIRSF" id="PIRSF037016">
    <property type="entry name" value="Pseudouridin_synth_euk_prd"/>
    <property type="match status" value="1"/>
</dbReference>
<feature type="region of interest" description="Disordered" evidence="4">
    <location>
        <begin position="1"/>
        <end position="78"/>
    </location>
</feature>
<feature type="domain" description="TRUD" evidence="5">
    <location>
        <begin position="529"/>
        <end position="770"/>
    </location>
</feature>
<protein>
    <recommendedName>
        <fullName evidence="5">TRUD domain-containing protein</fullName>
    </recommendedName>
</protein>
<comment type="caution">
    <text evidence="6">The sequence shown here is derived from an EMBL/GenBank/DDBJ whole genome shotgun (WGS) entry which is preliminary data.</text>
</comment>
<evidence type="ECO:0000256" key="4">
    <source>
        <dbReference type="SAM" id="MobiDB-lite"/>
    </source>
</evidence>
<dbReference type="GO" id="GO:0008033">
    <property type="term" value="P:tRNA processing"/>
    <property type="evidence" value="ECO:0007669"/>
    <property type="project" value="UniProtKB-KW"/>
</dbReference>
<sequence length="885" mass="98659">MSAPENAHKRPAEDPAAHDEAKRSKIDDTAAVETPESVALAPTFAPAQAEAPAGEPIPSNQPSYTDHLHASHRRLPDPVSKLGLKPTHWALPPSLKLVTGLDPDMVARKGFVGEEECGIRGFVGKGKGVRGVIKQRFTDFLVNEIGLDGEVVRLKNINKPEDPSVPSKGNKGKKVASEEDALNAEAGEAEEEKEEDLPENLRLSEHPSWPKGTTTTLRAHFSDETIIALHALVLQGRNAPPKGDSGWGARKSKEGEASADEPKEQETPEEAAMNQASGSGRGRGQGRDRGRGRDGGRGGRGRRGGRAGDRNADSGSWWLAYEDEREVVSQPIDSKEERTACHKILREVFPNMFESSTKEVKGEDSQRLAIKWSNGQQKTGYGKGQRRGADQPKLGPYIHFTLHKSNRETMDALNHIQRLLGCQPKDLTVCGTKDKRAVTVQRVCFKRTGRSLVTAWRSLNGIKQGWRTEKQALEERGDRGVRVGDFEYSDKYLELGMLKGNRFMITLRNVEAESVEEIDRTMASVRDMGFINFYGMQRFGTSSVPTHITGLFILKGEWSSAIESLLSLREGEHPDCVEARLLWLEDGDYVKALEKMPRRAVAERSIWEFWKKGNRMEDKTGALGSIPRNLRTMYVHAYQSYVWNLIVSERIKLSATEPLVGDLVIEKTEEEDDPENVPAHRKDRWGRARTWKTSSSPVVKRLTEEDIKNKTHTIFDVVMPLPGFDVDYPGGVIGELYDKMLKADGLDKDRMRREQREYSLSGSYRVILLRPLALTWSHIQYTDPDVPLVQSDEDAILDLNVPATHDPAGKFRAVKVDLSLGSSTYATMVLREITREETSSWFQRGRTMKGEDQEFKGSKKVEGEEGGEEDAAADDGEDEMAAMNA</sequence>
<dbReference type="InterPro" id="IPR011760">
    <property type="entry name" value="PsdUridine_synth_TruD_insert"/>
</dbReference>
<gene>
    <name evidence="6" type="ORF">L202_04190</name>
</gene>
<evidence type="ECO:0000256" key="3">
    <source>
        <dbReference type="ARBA" id="ARBA00023235"/>
    </source>
</evidence>
<feature type="region of interest" description="Disordered" evidence="4">
    <location>
        <begin position="157"/>
        <end position="215"/>
    </location>
</feature>
<dbReference type="GO" id="GO:0009982">
    <property type="term" value="F:pseudouridine synthase activity"/>
    <property type="evidence" value="ECO:0007669"/>
    <property type="project" value="InterPro"/>
</dbReference>
<dbReference type="Pfam" id="PF01142">
    <property type="entry name" value="TruD"/>
    <property type="match status" value="1"/>
</dbReference>
<dbReference type="CDD" id="cd02576">
    <property type="entry name" value="PseudoU_synth_ScPUS7"/>
    <property type="match status" value="1"/>
</dbReference>
<name>A0A1E3HQJ0_9TREE</name>
<dbReference type="FunFam" id="3.30.2350.20:FF:000016">
    <property type="entry name" value="Unplaced genomic scaffold supercont2.23, whole genome shotgun sequence"/>
    <property type="match status" value="1"/>
</dbReference>
<dbReference type="PROSITE" id="PS01268">
    <property type="entry name" value="UPF0024"/>
    <property type="match status" value="1"/>
</dbReference>
<dbReference type="NCBIfam" id="TIGR00094">
    <property type="entry name" value="tRNA_TruD_broad"/>
    <property type="match status" value="1"/>
</dbReference>
<dbReference type="GeneID" id="30155499"/>
<dbReference type="PANTHER" id="PTHR13326:SF21">
    <property type="entry name" value="PSEUDOURIDYLATE SYNTHASE PUS7L"/>
    <property type="match status" value="1"/>
</dbReference>
<feature type="compositionally biased region" description="Low complexity" evidence="4">
    <location>
        <begin position="39"/>
        <end position="58"/>
    </location>
</feature>
<feature type="compositionally biased region" description="Acidic residues" evidence="4">
    <location>
        <begin position="864"/>
        <end position="885"/>
    </location>
</feature>
<dbReference type="PANTHER" id="PTHR13326">
    <property type="entry name" value="TRNA PSEUDOURIDINE SYNTHASE D"/>
    <property type="match status" value="1"/>
</dbReference>
<evidence type="ECO:0000313" key="6">
    <source>
        <dbReference type="EMBL" id="ODN78582.1"/>
    </source>
</evidence>
<dbReference type="GO" id="GO:0005634">
    <property type="term" value="C:nucleus"/>
    <property type="evidence" value="ECO:0007669"/>
    <property type="project" value="TreeGrafter"/>
</dbReference>